<dbReference type="InterPro" id="IPR043675">
    <property type="entry name" value="TrmR_methyltr"/>
</dbReference>
<dbReference type="InterPro" id="IPR050362">
    <property type="entry name" value="Cation-dep_OMT"/>
</dbReference>
<dbReference type="PANTHER" id="PTHR10509">
    <property type="entry name" value="O-METHYLTRANSFERASE-RELATED"/>
    <property type="match status" value="1"/>
</dbReference>
<keyword evidence="4" id="KW-0479">Metal-binding</keyword>
<evidence type="ECO:0000256" key="4">
    <source>
        <dbReference type="HAMAP-Rule" id="MF_02217"/>
    </source>
</evidence>
<evidence type="ECO:0000313" key="6">
    <source>
        <dbReference type="EMBL" id="KIO70236.1"/>
    </source>
</evidence>
<dbReference type="Pfam" id="PF01596">
    <property type="entry name" value="Methyltransf_3"/>
    <property type="match status" value="1"/>
</dbReference>
<keyword evidence="1 4" id="KW-0489">Methyltransferase</keyword>
<dbReference type="EMBL" id="CCRF01000064">
    <property type="protein sequence ID" value="CEE02122.1"/>
    <property type="molecule type" value="Genomic_DNA"/>
</dbReference>
<dbReference type="CDD" id="cd02440">
    <property type="entry name" value="AdoMet_MTases"/>
    <property type="match status" value="1"/>
</dbReference>
<comment type="catalytic activity">
    <reaction evidence="4">
        <text>5-hydroxyuridine(34) in tRNA + S-adenosyl-L-methionine = 5-methoxyuridine(34) in tRNA + S-adenosyl-L-homocysteine + H(+)</text>
        <dbReference type="Rhea" id="RHEA:60524"/>
        <dbReference type="Rhea" id="RHEA-COMP:13381"/>
        <dbReference type="Rhea" id="RHEA-COMP:15591"/>
        <dbReference type="ChEBI" id="CHEBI:15378"/>
        <dbReference type="ChEBI" id="CHEBI:57856"/>
        <dbReference type="ChEBI" id="CHEBI:59789"/>
        <dbReference type="ChEBI" id="CHEBI:136877"/>
        <dbReference type="ChEBI" id="CHEBI:143860"/>
    </reaction>
</comment>
<dbReference type="GeneID" id="92961575"/>
<keyword evidence="3 4" id="KW-0949">S-adenosyl-L-methionine</keyword>
<dbReference type="InterPro" id="IPR002935">
    <property type="entry name" value="SAM_O-MeTrfase"/>
</dbReference>
<evidence type="ECO:0000313" key="7">
    <source>
        <dbReference type="Proteomes" id="UP000032076"/>
    </source>
</evidence>
<dbReference type="Gene3D" id="3.40.50.150">
    <property type="entry name" value="Vaccinia Virus protein VP39"/>
    <property type="match status" value="1"/>
</dbReference>
<dbReference type="eggNOG" id="COG4122">
    <property type="taxonomic scope" value="Bacteria"/>
</dbReference>
<keyword evidence="2 4" id="KW-0808">Transferase</keyword>
<comment type="subunit">
    <text evidence="4">Homodimer.</text>
</comment>
<keyword evidence="4" id="KW-0819">tRNA processing</keyword>
<feature type="binding site" evidence="4">
    <location>
        <position position="82"/>
    </location>
    <ligand>
        <name>S-adenosyl-L-methionine</name>
        <dbReference type="ChEBI" id="CHEBI:59789"/>
    </ligand>
</feature>
<dbReference type="EC" id="2.1.1.-" evidence="4"/>
<dbReference type="SUPFAM" id="SSF53335">
    <property type="entry name" value="S-adenosyl-L-methionine-dependent methyltransferases"/>
    <property type="match status" value="1"/>
</dbReference>
<dbReference type="HAMAP" id="MF_02217">
    <property type="entry name" value="TrmR_methyltr"/>
    <property type="match status" value="1"/>
</dbReference>
<dbReference type="Proteomes" id="UP000032076">
    <property type="component" value="Unassembled WGS sequence"/>
</dbReference>
<dbReference type="GO" id="GO:0000287">
    <property type="term" value="F:magnesium ion binding"/>
    <property type="evidence" value="ECO:0007669"/>
    <property type="project" value="UniProtKB-UniRule"/>
</dbReference>
<feature type="binding site" evidence="4">
    <location>
        <position position="36"/>
    </location>
    <ligand>
        <name>S-adenosyl-L-methionine</name>
        <dbReference type="ChEBI" id="CHEBI:59789"/>
    </ligand>
</feature>
<feature type="binding site" evidence="4">
    <location>
        <position position="66"/>
    </location>
    <ligand>
        <name>S-adenosyl-L-methionine</name>
        <dbReference type="ChEBI" id="CHEBI:59789"/>
    </ligand>
</feature>
<dbReference type="GO" id="GO:0008757">
    <property type="term" value="F:S-adenosylmethionine-dependent methyltransferase activity"/>
    <property type="evidence" value="ECO:0007669"/>
    <property type="project" value="TreeGrafter"/>
</dbReference>
<comment type="function">
    <text evidence="4">Catalyzes the methylation of 5-hydroxyuridine (ho5U) to form 5-methoxyuridine (mo5U) at position 34 in tRNAs.</text>
</comment>
<name>A0A090IWN7_9BACI</name>
<evidence type="ECO:0000256" key="1">
    <source>
        <dbReference type="ARBA" id="ARBA00022603"/>
    </source>
</evidence>
<dbReference type="OrthoDB" id="9799672at2"/>
<feature type="binding site" evidence="4">
    <location>
        <position position="130"/>
    </location>
    <ligand>
        <name>S-adenosyl-L-methionine</name>
        <dbReference type="ChEBI" id="CHEBI:59789"/>
    </ligand>
</feature>
<dbReference type="STRING" id="35841.B4167_0928"/>
<gene>
    <name evidence="4" type="primary">trmR</name>
    <name evidence="6" type="ORF">B4167_0928</name>
    <name evidence="5" type="ORF">BT1A1_2301</name>
</gene>
<evidence type="ECO:0000256" key="2">
    <source>
        <dbReference type="ARBA" id="ARBA00022679"/>
    </source>
</evidence>
<dbReference type="PATRIC" id="fig|35841.6.peg.2380"/>
<feature type="binding site" evidence="4">
    <location>
        <begin position="110"/>
        <end position="111"/>
    </location>
    <ligand>
        <name>S-adenosyl-L-methionine</name>
        <dbReference type="ChEBI" id="CHEBI:59789"/>
    </ligand>
</feature>
<sequence>MIDGKLLSYLYKQIPERKPFFKEMEQYARRHAVPIMDLYSMETVLVLLNMFRPKKILEIGTAIGYSALRMADATGAKIVTIERDDDRYEMAKANIALENKEEQITLIKGDAFEVFHKVSAVAPFDCLFIDAAKGQYQKFFETYTPLLTDRSLVITDNVLFKGYVIGNEGENKRLHKLGEKIDRYNNWLIHHPDYQTVILPVGDGIAISVKKSAS</sequence>
<evidence type="ECO:0000313" key="5">
    <source>
        <dbReference type="EMBL" id="CEE02122.1"/>
    </source>
</evidence>
<proteinExistence type="inferred from homology"/>
<dbReference type="GO" id="GO:0016300">
    <property type="term" value="F:tRNA (uridine) methyltransferase activity"/>
    <property type="evidence" value="ECO:0007669"/>
    <property type="project" value="UniProtKB-UniRule"/>
</dbReference>
<dbReference type="AlphaFoldDB" id="A0A090IWN7"/>
<evidence type="ECO:0000313" key="8">
    <source>
        <dbReference type="Proteomes" id="UP000040576"/>
    </source>
</evidence>
<reference evidence="5 8" key="1">
    <citation type="submission" date="2014-07" db="EMBL/GenBank/DDBJ databases">
        <authorList>
            <person name="Wibberg Daniel"/>
        </authorList>
    </citation>
    <scope>NUCLEOTIDE SEQUENCE [LARGE SCALE GENOMIC DNA]</scope>
</reference>
<keyword evidence="4" id="KW-0460">Magnesium</keyword>
<dbReference type="InterPro" id="IPR029063">
    <property type="entry name" value="SAM-dependent_MTases_sf"/>
</dbReference>
<dbReference type="PROSITE" id="PS51682">
    <property type="entry name" value="SAM_OMT_I"/>
    <property type="match status" value="1"/>
</dbReference>
<organism evidence="5 8">
    <name type="scientific">Caldibacillus thermoamylovorans</name>
    <dbReference type="NCBI Taxonomy" id="35841"/>
    <lineage>
        <taxon>Bacteria</taxon>
        <taxon>Bacillati</taxon>
        <taxon>Bacillota</taxon>
        <taxon>Bacilli</taxon>
        <taxon>Bacillales</taxon>
        <taxon>Bacillaceae</taxon>
        <taxon>Caldibacillus</taxon>
    </lineage>
</organism>
<feature type="binding site" evidence="4">
    <location>
        <position position="157"/>
    </location>
    <ligand>
        <name>Mg(2+)</name>
        <dbReference type="ChEBI" id="CHEBI:18420"/>
    </ligand>
</feature>
<protein>
    <recommendedName>
        <fullName evidence="4">tRNA 5-hydroxyuridine methyltransferase</fullName>
        <ecNumber evidence="4">2.1.1.-</ecNumber>
    </recommendedName>
    <alternativeName>
        <fullName evidence="4">ho5U methyltransferase</fullName>
    </alternativeName>
</protein>
<dbReference type="GO" id="GO:0030488">
    <property type="term" value="P:tRNA methylation"/>
    <property type="evidence" value="ECO:0007669"/>
    <property type="project" value="UniProtKB-UniRule"/>
</dbReference>
<feature type="binding site" evidence="4">
    <location>
        <position position="130"/>
    </location>
    <ligand>
        <name>Mg(2+)</name>
        <dbReference type="ChEBI" id="CHEBI:18420"/>
    </ligand>
</feature>
<dbReference type="EMBL" id="JXLU01000147">
    <property type="protein sequence ID" value="KIO70236.1"/>
    <property type="molecule type" value="Genomic_DNA"/>
</dbReference>
<dbReference type="Proteomes" id="UP000040576">
    <property type="component" value="Unassembled WGS sequence"/>
</dbReference>
<accession>A0A090IWN7</accession>
<evidence type="ECO:0000256" key="3">
    <source>
        <dbReference type="ARBA" id="ARBA00022691"/>
    </source>
</evidence>
<dbReference type="PANTHER" id="PTHR10509:SF14">
    <property type="entry name" value="CAFFEOYL-COA O-METHYLTRANSFERASE 3-RELATED"/>
    <property type="match status" value="1"/>
</dbReference>
<reference evidence="6 7" key="2">
    <citation type="submission" date="2015-01" db="EMBL/GenBank/DDBJ databases">
        <title>Draft Genome Sequences of Four Bacillus thermoamylovorans Strains, Isolated From Food Products.</title>
        <authorList>
            <person name="Krawcyk A.O."/>
            <person name="Berendsen E.M."/>
            <person name="Eijlander R.T."/>
            <person name="de Jong A."/>
            <person name="Wells-Bennik M."/>
            <person name="Kuipers O.P."/>
        </authorList>
    </citation>
    <scope>NUCLEOTIDE SEQUENCE [LARGE SCALE GENOMIC DNA]</scope>
    <source>
        <strain evidence="6 7">B4167</strain>
    </source>
</reference>
<comment type="similarity">
    <text evidence="4">Belongs to the class I-like SAM-binding methyltransferase superfamily. Cation-dependent O-methyltransferase family.</text>
</comment>
<dbReference type="GO" id="GO:0008171">
    <property type="term" value="F:O-methyltransferase activity"/>
    <property type="evidence" value="ECO:0007669"/>
    <property type="project" value="InterPro"/>
</dbReference>
<feature type="binding site" evidence="4">
    <location>
        <position position="156"/>
    </location>
    <ligand>
        <name>Mg(2+)</name>
        <dbReference type="ChEBI" id="CHEBI:18420"/>
    </ligand>
</feature>
<dbReference type="RefSeq" id="WP_034771245.1">
    <property type="nucleotide sequence ID" value="NZ_CCRF01000064.1"/>
</dbReference>
<keyword evidence="8" id="KW-1185">Reference proteome</keyword>